<evidence type="ECO:0000259" key="8">
    <source>
        <dbReference type="Pfam" id="PF06808"/>
    </source>
</evidence>
<keyword evidence="5 7" id="KW-1133">Transmembrane helix</keyword>
<dbReference type="PANTHER" id="PTHR33362:SF7">
    <property type="entry name" value="SLL1103 PROTEIN"/>
    <property type="match status" value="1"/>
</dbReference>
<evidence type="ECO:0000256" key="1">
    <source>
        <dbReference type="ARBA" id="ARBA00004429"/>
    </source>
</evidence>
<accession>A0A382STF0</accession>
<feature type="transmembrane region" description="Helical" evidence="7">
    <location>
        <begin position="28"/>
        <end position="47"/>
    </location>
</feature>
<dbReference type="Pfam" id="PF06808">
    <property type="entry name" value="DctM"/>
    <property type="match status" value="1"/>
</dbReference>
<evidence type="ECO:0000256" key="5">
    <source>
        <dbReference type="ARBA" id="ARBA00022989"/>
    </source>
</evidence>
<dbReference type="PANTHER" id="PTHR33362">
    <property type="entry name" value="SIALIC ACID TRAP TRANSPORTER PERMEASE PROTEIN SIAT-RELATED"/>
    <property type="match status" value="1"/>
</dbReference>
<evidence type="ECO:0000313" key="9">
    <source>
        <dbReference type="EMBL" id="SVD13190.1"/>
    </source>
</evidence>
<keyword evidence="2" id="KW-1003">Cell membrane</keyword>
<proteinExistence type="predicted"/>
<keyword evidence="3" id="KW-0997">Cell inner membrane</keyword>
<gene>
    <name evidence="9" type="ORF">METZ01_LOCUS366044</name>
</gene>
<dbReference type="InterPro" id="IPR004681">
    <property type="entry name" value="TRAP_DctM"/>
</dbReference>
<evidence type="ECO:0000256" key="3">
    <source>
        <dbReference type="ARBA" id="ARBA00022519"/>
    </source>
</evidence>
<evidence type="ECO:0000256" key="2">
    <source>
        <dbReference type="ARBA" id="ARBA00022475"/>
    </source>
</evidence>
<comment type="subcellular location">
    <subcellularLocation>
        <location evidence="1">Cell inner membrane</location>
        <topology evidence="1">Multi-pass membrane protein</topology>
    </subcellularLocation>
</comment>
<feature type="non-terminal residue" evidence="9">
    <location>
        <position position="1"/>
    </location>
</feature>
<sequence length="108" mass="11470">VWPADGQRLPPDENDPPFIEKLWITAKALVPPLILIFAVLGTIMLGWATPTEAAAMGAAGSVLMTITYGNFTLGVLREALVKTTLVTAMILMILLAGKIFATVFTISG</sequence>
<dbReference type="AlphaFoldDB" id="A0A382STF0"/>
<reference evidence="9" key="1">
    <citation type="submission" date="2018-05" db="EMBL/GenBank/DDBJ databases">
        <authorList>
            <person name="Lanie J.A."/>
            <person name="Ng W.-L."/>
            <person name="Kazmierczak K.M."/>
            <person name="Andrzejewski T.M."/>
            <person name="Davidsen T.M."/>
            <person name="Wayne K.J."/>
            <person name="Tettelin H."/>
            <person name="Glass J.I."/>
            <person name="Rusch D."/>
            <person name="Podicherti R."/>
            <person name="Tsui H.-C.T."/>
            <person name="Winkler M.E."/>
        </authorList>
    </citation>
    <scope>NUCLEOTIDE SEQUENCE</scope>
</reference>
<protein>
    <recommendedName>
        <fullName evidence="8">TRAP C4-dicarboxylate transport system permease DctM subunit domain-containing protein</fullName>
    </recommendedName>
</protein>
<feature type="transmembrane region" description="Helical" evidence="7">
    <location>
        <begin position="85"/>
        <end position="106"/>
    </location>
</feature>
<name>A0A382STF0_9ZZZZ</name>
<feature type="non-terminal residue" evidence="9">
    <location>
        <position position="108"/>
    </location>
</feature>
<organism evidence="9">
    <name type="scientific">marine metagenome</name>
    <dbReference type="NCBI Taxonomy" id="408172"/>
    <lineage>
        <taxon>unclassified sequences</taxon>
        <taxon>metagenomes</taxon>
        <taxon>ecological metagenomes</taxon>
    </lineage>
</organism>
<evidence type="ECO:0000256" key="4">
    <source>
        <dbReference type="ARBA" id="ARBA00022692"/>
    </source>
</evidence>
<dbReference type="InterPro" id="IPR010656">
    <property type="entry name" value="DctM"/>
</dbReference>
<evidence type="ECO:0000256" key="7">
    <source>
        <dbReference type="SAM" id="Phobius"/>
    </source>
</evidence>
<keyword evidence="6 7" id="KW-0472">Membrane</keyword>
<dbReference type="GO" id="GO:0022857">
    <property type="term" value="F:transmembrane transporter activity"/>
    <property type="evidence" value="ECO:0007669"/>
    <property type="project" value="TreeGrafter"/>
</dbReference>
<feature type="domain" description="TRAP C4-dicarboxylate transport system permease DctM subunit" evidence="8">
    <location>
        <begin position="21"/>
        <end position="108"/>
    </location>
</feature>
<feature type="transmembrane region" description="Helical" evidence="7">
    <location>
        <begin position="53"/>
        <end position="73"/>
    </location>
</feature>
<keyword evidence="4 7" id="KW-0812">Transmembrane</keyword>
<evidence type="ECO:0000256" key="6">
    <source>
        <dbReference type="ARBA" id="ARBA00023136"/>
    </source>
</evidence>
<dbReference type="EMBL" id="UINC01131464">
    <property type="protein sequence ID" value="SVD13190.1"/>
    <property type="molecule type" value="Genomic_DNA"/>
</dbReference>
<dbReference type="GO" id="GO:0005886">
    <property type="term" value="C:plasma membrane"/>
    <property type="evidence" value="ECO:0007669"/>
    <property type="project" value="UniProtKB-SubCell"/>
</dbReference>